<feature type="domain" description="Tyrosine-protein phosphatase" evidence="1">
    <location>
        <begin position="171"/>
        <end position="397"/>
    </location>
</feature>
<name>K1QRA3_MAGGI</name>
<dbReference type="InterPro" id="IPR050348">
    <property type="entry name" value="Protein-Tyr_Phosphatase"/>
</dbReference>
<reference evidence="3" key="1">
    <citation type="journal article" date="2012" name="Nature">
        <title>The oyster genome reveals stress adaptation and complexity of shell formation.</title>
        <authorList>
            <person name="Zhang G."/>
            <person name="Fang X."/>
            <person name="Guo X."/>
            <person name="Li L."/>
            <person name="Luo R."/>
            <person name="Xu F."/>
            <person name="Yang P."/>
            <person name="Zhang L."/>
            <person name="Wang X."/>
            <person name="Qi H."/>
            <person name="Xiong Z."/>
            <person name="Que H."/>
            <person name="Xie Y."/>
            <person name="Holland P.W."/>
            <person name="Paps J."/>
            <person name="Zhu Y."/>
            <person name="Wu F."/>
            <person name="Chen Y."/>
            <person name="Wang J."/>
            <person name="Peng C."/>
            <person name="Meng J."/>
            <person name="Yang L."/>
            <person name="Liu J."/>
            <person name="Wen B."/>
            <person name="Zhang N."/>
            <person name="Huang Z."/>
            <person name="Zhu Q."/>
            <person name="Feng Y."/>
            <person name="Mount A."/>
            <person name="Hedgecock D."/>
            <person name="Xu Z."/>
            <person name="Liu Y."/>
            <person name="Domazet-Loso T."/>
            <person name="Du Y."/>
            <person name="Sun X."/>
            <person name="Zhang S."/>
            <person name="Liu B."/>
            <person name="Cheng P."/>
            <person name="Jiang X."/>
            <person name="Li J."/>
            <person name="Fan D."/>
            <person name="Wang W."/>
            <person name="Fu W."/>
            <person name="Wang T."/>
            <person name="Wang B."/>
            <person name="Zhang J."/>
            <person name="Peng Z."/>
            <person name="Li Y."/>
            <person name="Li N."/>
            <person name="Wang J."/>
            <person name="Chen M."/>
            <person name="He Y."/>
            <person name="Tan F."/>
            <person name="Song X."/>
            <person name="Zheng Q."/>
            <person name="Huang R."/>
            <person name="Yang H."/>
            <person name="Du X."/>
            <person name="Chen L."/>
            <person name="Yang M."/>
            <person name="Gaffney P.M."/>
            <person name="Wang S."/>
            <person name="Luo L."/>
            <person name="She Z."/>
            <person name="Ming Y."/>
            <person name="Huang W."/>
            <person name="Zhang S."/>
            <person name="Huang B."/>
            <person name="Zhang Y."/>
            <person name="Qu T."/>
            <person name="Ni P."/>
            <person name="Miao G."/>
            <person name="Wang J."/>
            <person name="Wang Q."/>
            <person name="Steinberg C.E."/>
            <person name="Wang H."/>
            <person name="Li N."/>
            <person name="Qian L."/>
            <person name="Zhang G."/>
            <person name="Li Y."/>
            <person name="Yang H."/>
            <person name="Liu X."/>
            <person name="Wang J."/>
            <person name="Yin Y."/>
            <person name="Wang J."/>
        </authorList>
    </citation>
    <scope>NUCLEOTIDE SEQUENCE [LARGE SCALE GENOMIC DNA]</scope>
    <source>
        <strain evidence="3">05x7-T-G4-1.051#20</strain>
    </source>
</reference>
<feature type="domain" description="Tyrosine specific protein phosphatases" evidence="2">
    <location>
        <begin position="329"/>
        <end position="388"/>
    </location>
</feature>
<keyword evidence="3" id="KW-0675">Receptor</keyword>
<dbReference type="InterPro" id="IPR016130">
    <property type="entry name" value="Tyr_Pase_AS"/>
</dbReference>
<dbReference type="AlphaFoldDB" id="K1QRA3"/>
<dbReference type="EMBL" id="JH818027">
    <property type="protein sequence ID" value="EKC31415.1"/>
    <property type="molecule type" value="Genomic_DNA"/>
</dbReference>
<dbReference type="InterPro" id="IPR029021">
    <property type="entry name" value="Prot-tyrosine_phosphatase-like"/>
</dbReference>
<sequence length="565" mass="64556">MAIWRLYLRDILGIHHITIHYRTDNMEWGPNNENVGKFLGFSVYVSNLTLLEDRVLCFHDFHFDKYTIPAGHQTENNPLSAYVGGFVGCLSLVVIIAAVVLLYRRQTIERGVLRSPKPKLRNGSSCRSYETLELDTSTLQEETRLARTDLDQTEVKRHVTTGKVYEKLQVKNSIGDMGTYQQLLLDIPITEIGSIITEMQRDNAEGFIRDYAGAERNNEYIAAQVAALIFSKIVSERFCNCLHHSGYVKCYKYWPNNGKTEIYGTVSVEFIEEKVYVFFTKRIFNVSQLGMKSYVVTQFHYTTWPDHETPDPLCLVIFHNHVANETVPQGVSPTLVHCSTGTGRTGTYIALDYLYKTGKMSGSVNVAEYVKTMRENRMNMVETFNQYVAVFLALQEAFQAQPALQSKKQFLNKVTSLMKKGNMISTWLKQEHETYTKDNGFIITQYPSHDNVVEFIRLIVDYECRTVICLDLLHHIKSSKAWMPSPSSEMVVSPYRVVCNTCKETDLKVSTLIVHKEKEEPFCVTVAEPKYEFGSKLQNDVTCLCNLVSFALNRPRNSPIAVISM</sequence>
<dbReference type="HOGENOM" id="CLU_482563_0_0_1"/>
<dbReference type="SUPFAM" id="SSF52799">
    <property type="entry name" value="(Phosphotyrosine protein) phosphatases II"/>
    <property type="match status" value="2"/>
</dbReference>
<dbReference type="InParanoid" id="K1QRA3"/>
<dbReference type="PANTHER" id="PTHR19134:SF561">
    <property type="entry name" value="PROTEIN TYROSINE PHOSPHATASE 36E, ISOFORM A"/>
    <property type="match status" value="1"/>
</dbReference>
<dbReference type="InterPro" id="IPR000242">
    <property type="entry name" value="PTP_cat"/>
</dbReference>
<dbReference type="PRINTS" id="PR00700">
    <property type="entry name" value="PRTYPHPHTASE"/>
</dbReference>
<dbReference type="PROSITE" id="PS50055">
    <property type="entry name" value="TYR_PHOSPHATASE_PTP"/>
    <property type="match status" value="1"/>
</dbReference>
<dbReference type="SMART" id="SM00404">
    <property type="entry name" value="PTPc_motif"/>
    <property type="match status" value="1"/>
</dbReference>
<evidence type="ECO:0000259" key="2">
    <source>
        <dbReference type="PROSITE" id="PS50056"/>
    </source>
</evidence>
<dbReference type="CDD" id="cd00047">
    <property type="entry name" value="PTPc"/>
    <property type="match status" value="1"/>
</dbReference>
<dbReference type="Gene3D" id="3.90.190.10">
    <property type="entry name" value="Protein tyrosine phosphatase superfamily"/>
    <property type="match status" value="2"/>
</dbReference>
<dbReference type="PROSITE" id="PS00383">
    <property type="entry name" value="TYR_PHOSPHATASE_1"/>
    <property type="match status" value="1"/>
</dbReference>
<dbReference type="InterPro" id="IPR003595">
    <property type="entry name" value="Tyr_Pase_cat"/>
</dbReference>
<protein>
    <submittedName>
        <fullName evidence="3">Receptor-type tyrosine-protein phosphatase kappa</fullName>
    </submittedName>
</protein>
<dbReference type="GO" id="GO:0004725">
    <property type="term" value="F:protein tyrosine phosphatase activity"/>
    <property type="evidence" value="ECO:0007669"/>
    <property type="project" value="InterPro"/>
</dbReference>
<dbReference type="SMART" id="SM00194">
    <property type="entry name" value="PTPc"/>
    <property type="match status" value="1"/>
</dbReference>
<gene>
    <name evidence="3" type="ORF">CGI_10014015</name>
</gene>
<dbReference type="PANTHER" id="PTHR19134">
    <property type="entry name" value="RECEPTOR-TYPE TYROSINE-PROTEIN PHOSPHATASE"/>
    <property type="match status" value="1"/>
</dbReference>
<dbReference type="PROSITE" id="PS50056">
    <property type="entry name" value="TYR_PHOSPHATASE_2"/>
    <property type="match status" value="1"/>
</dbReference>
<evidence type="ECO:0000313" key="3">
    <source>
        <dbReference type="EMBL" id="EKC31415.1"/>
    </source>
</evidence>
<dbReference type="Pfam" id="PF00102">
    <property type="entry name" value="Y_phosphatase"/>
    <property type="match status" value="2"/>
</dbReference>
<organism evidence="3">
    <name type="scientific">Magallana gigas</name>
    <name type="common">Pacific oyster</name>
    <name type="synonym">Crassostrea gigas</name>
    <dbReference type="NCBI Taxonomy" id="29159"/>
    <lineage>
        <taxon>Eukaryota</taxon>
        <taxon>Metazoa</taxon>
        <taxon>Spiralia</taxon>
        <taxon>Lophotrochozoa</taxon>
        <taxon>Mollusca</taxon>
        <taxon>Bivalvia</taxon>
        <taxon>Autobranchia</taxon>
        <taxon>Pteriomorphia</taxon>
        <taxon>Ostreida</taxon>
        <taxon>Ostreoidea</taxon>
        <taxon>Ostreidae</taxon>
        <taxon>Magallana</taxon>
    </lineage>
</organism>
<evidence type="ECO:0000259" key="1">
    <source>
        <dbReference type="PROSITE" id="PS50055"/>
    </source>
</evidence>
<dbReference type="InterPro" id="IPR000387">
    <property type="entry name" value="Tyr_Pase_dom"/>
</dbReference>
<accession>K1QRA3</accession>
<proteinExistence type="predicted"/>